<protein>
    <submittedName>
        <fullName evidence="2">Peptidase family protein</fullName>
        <ecNumber evidence="2">3.4.24.-</ecNumber>
    </submittedName>
</protein>
<dbReference type="InterPro" id="IPR055130">
    <property type="entry name" value="PreP_C"/>
</dbReference>
<dbReference type="PANTHER" id="PTHR43016:SF13">
    <property type="entry name" value="PRESEQUENCE PROTEASE, MITOCHONDRIAL"/>
    <property type="match status" value="1"/>
</dbReference>
<evidence type="ECO:0000313" key="3">
    <source>
        <dbReference type="Proteomes" id="UP000308489"/>
    </source>
</evidence>
<reference evidence="2 3" key="1">
    <citation type="submission" date="2019-05" db="EMBL/GenBank/DDBJ databases">
        <authorList>
            <consortium name="Pathogen Informatics"/>
        </authorList>
    </citation>
    <scope>NUCLEOTIDE SEQUENCE [LARGE SCALE GENOMIC DNA]</scope>
    <source>
        <strain evidence="2 3">NCTC503</strain>
    </source>
</reference>
<gene>
    <name evidence="2" type="ORF">NCTC503_02667</name>
</gene>
<sequence>MAFKVNNIYHGFKLLEDRKIDELNGVGMVFIHEKSGAKLFALLNDDDNKIFSVSFRTPPHDDTGLPHILEHSVLCGSRKFPTKEPFVELIKGSLNTFLNAMTFSDKTMYPVGSRNEKDFMNLMDVYLDAVFYPKLYTTPEILMQEGWHYEIENKEAPLTYKGVVYNEMKGAFSSPEGVLMRKVQESLFKDTIYRNESGGDPEAITKLTQDAFVAFHKRYYHPSNSFIILYGDCDLDKQLSFIDGEYLKDFDKETIQSEIPMQQPYKERVELELPYSISEEDSEDDKTFLSLNFAAGTALDGVDHIGMEILEYLLLENPAAPLKNALVSAKLGKDVFGSYDGSVLQPTFSVIIKNSNINKKEEFEKITFDTLENLVKNGIDKNLAEACVNITEFRLREADLGGYPKGLLYSMSIMDSWLYGGDPFLYIEYDKLFKEIRKKLNKGYFEGLIDKYILKNTHSSLLVLKPEKGLSDRKEKEIEQQLKEFKESLNEEELNELIANTKNLIKRQNTPDSEEVLESIPMLAIDDIKKEAEEIPYVITEDKGVKLFHTNIFTNKIAYINGVFDTSAVEEDLVPYISLLSYILGKVSTESHSYSELSNEININTGGIEFNCEVFGDINNIDNYHKKFTIKGKALRDKSKNLIDIMTEVISSSKFDEFSRLEEIISEVKSRIEMKILQRGHMIALSRVASYFSASSEYIDKTSSIGFYKFIADLEKNFDSKKEEIKTNLEKVSAIIFNKNNLLIAITGEDKEFNEVKKHLDPLMESLSSQVLKEEVYDFKEEKKNEGLLTPANVQYVAKGYNLRKLGHEYTGKLLVLKTITSLDYLWNKVRVQGGAYGCFAVITRAGNVIFSSYRDPNISNTLSVYDNTHEYLKDFSPSEREMTKYIIGTISELDSPLTPAMKGERAISNYFRGVTYEDIQKEREEVLSTTSEDIRILSKIFDDIMEQNFYAVIGNESKIKSEKDIFGELINLFE</sequence>
<dbReference type="RefSeq" id="WP_138211147.1">
    <property type="nucleotide sequence ID" value="NZ_CBCRUQ010000007.1"/>
</dbReference>
<dbReference type="Pfam" id="PF22516">
    <property type="entry name" value="PreP_C"/>
    <property type="match status" value="1"/>
</dbReference>
<dbReference type="AlphaFoldDB" id="A0A4U9RUU5"/>
<keyword evidence="2" id="KW-0378">Hydrolase</keyword>
<accession>A0A4U9RUU5</accession>
<evidence type="ECO:0000313" key="2">
    <source>
        <dbReference type="EMBL" id="VTQ96242.1"/>
    </source>
</evidence>
<dbReference type="InterPro" id="IPR007863">
    <property type="entry name" value="Peptidase_M16_C"/>
</dbReference>
<feature type="domain" description="Peptidase M16C associated" evidence="1">
    <location>
        <begin position="464"/>
        <end position="714"/>
    </location>
</feature>
<dbReference type="Pfam" id="PF05193">
    <property type="entry name" value="Peptidase_M16_C"/>
    <property type="match status" value="1"/>
</dbReference>
<dbReference type="GO" id="GO:0016485">
    <property type="term" value="P:protein processing"/>
    <property type="evidence" value="ECO:0007669"/>
    <property type="project" value="TreeGrafter"/>
</dbReference>
<dbReference type="KEGG" id="hhw:NCTC503_02667"/>
<dbReference type="PANTHER" id="PTHR43016">
    <property type="entry name" value="PRESEQUENCE PROTEASE"/>
    <property type="match status" value="1"/>
</dbReference>
<proteinExistence type="predicted"/>
<dbReference type="GO" id="GO:0046872">
    <property type="term" value="F:metal ion binding"/>
    <property type="evidence" value="ECO:0007669"/>
    <property type="project" value="InterPro"/>
</dbReference>
<dbReference type="SMART" id="SM01264">
    <property type="entry name" value="M16C_associated"/>
    <property type="match status" value="1"/>
</dbReference>
<dbReference type="OrthoDB" id="9762027at2"/>
<dbReference type="SUPFAM" id="SSF63411">
    <property type="entry name" value="LuxS/MPP-like metallohydrolase"/>
    <property type="match status" value="4"/>
</dbReference>
<dbReference type="Pfam" id="PF08367">
    <property type="entry name" value="M16C_assoc"/>
    <property type="match status" value="1"/>
</dbReference>
<dbReference type="EMBL" id="LR590481">
    <property type="protein sequence ID" value="VTQ96242.1"/>
    <property type="molecule type" value="Genomic_DNA"/>
</dbReference>
<dbReference type="FunFam" id="3.30.830.10:FF:000034">
    <property type="entry name" value="presequence protease 1, chloroplastic/mitochondrial"/>
    <property type="match status" value="1"/>
</dbReference>
<keyword evidence="3" id="KW-1185">Reference proteome</keyword>
<name>A0A4U9RUU5_HATHI</name>
<dbReference type="InterPro" id="IPR013578">
    <property type="entry name" value="Peptidase_M16C_assoc"/>
</dbReference>
<evidence type="ECO:0000259" key="1">
    <source>
        <dbReference type="SMART" id="SM01264"/>
    </source>
</evidence>
<dbReference type="Gene3D" id="3.30.830.10">
    <property type="entry name" value="Metalloenzyme, LuxS/M16 peptidase-like"/>
    <property type="match status" value="4"/>
</dbReference>
<dbReference type="InterPro" id="IPR011249">
    <property type="entry name" value="Metalloenz_LuxS/M16"/>
</dbReference>
<organism evidence="2 3">
    <name type="scientific">Hathewaya histolytica</name>
    <name type="common">Clostridium histolyticum</name>
    <dbReference type="NCBI Taxonomy" id="1498"/>
    <lineage>
        <taxon>Bacteria</taxon>
        <taxon>Bacillati</taxon>
        <taxon>Bacillota</taxon>
        <taxon>Clostridia</taxon>
        <taxon>Eubacteriales</taxon>
        <taxon>Clostridiaceae</taxon>
        <taxon>Hathewaya</taxon>
    </lineage>
</organism>
<dbReference type="EC" id="3.4.24.-" evidence="2"/>
<dbReference type="Proteomes" id="UP000308489">
    <property type="component" value="Chromosome 1"/>
</dbReference>
<dbReference type="GO" id="GO:0004222">
    <property type="term" value="F:metalloendopeptidase activity"/>
    <property type="evidence" value="ECO:0007669"/>
    <property type="project" value="TreeGrafter"/>
</dbReference>